<sequence>MSFFRRPLNTDQVYANDHLVLWSLHTREQANGTFLYSQSLGIWKHIVCGFVVTLLFRSLINDAPVP</sequence>
<evidence type="ECO:0000313" key="2">
    <source>
        <dbReference type="Proteomes" id="UP000595140"/>
    </source>
</evidence>
<dbReference type="OrthoDB" id="1838522at2759"/>
<dbReference type="Proteomes" id="UP000595140">
    <property type="component" value="Unassembled WGS sequence"/>
</dbReference>
<keyword evidence="2" id="KW-1185">Reference proteome</keyword>
<protein>
    <submittedName>
        <fullName evidence="1">Uncharacterized protein</fullName>
    </submittedName>
</protein>
<organism evidence="1 2">
    <name type="scientific">Cuscuta campestris</name>
    <dbReference type="NCBI Taxonomy" id="132261"/>
    <lineage>
        <taxon>Eukaryota</taxon>
        <taxon>Viridiplantae</taxon>
        <taxon>Streptophyta</taxon>
        <taxon>Embryophyta</taxon>
        <taxon>Tracheophyta</taxon>
        <taxon>Spermatophyta</taxon>
        <taxon>Magnoliopsida</taxon>
        <taxon>eudicotyledons</taxon>
        <taxon>Gunneridae</taxon>
        <taxon>Pentapetalae</taxon>
        <taxon>asterids</taxon>
        <taxon>lamiids</taxon>
        <taxon>Solanales</taxon>
        <taxon>Convolvulaceae</taxon>
        <taxon>Cuscuteae</taxon>
        <taxon>Cuscuta</taxon>
        <taxon>Cuscuta subgen. Grammica</taxon>
        <taxon>Cuscuta sect. Cleistogrammica</taxon>
    </lineage>
</organism>
<dbReference type="EMBL" id="OOIL02006673">
    <property type="protein sequence ID" value="VFQ99698.1"/>
    <property type="molecule type" value="Genomic_DNA"/>
</dbReference>
<dbReference type="AlphaFoldDB" id="A0A484NHB5"/>
<evidence type="ECO:0000313" key="1">
    <source>
        <dbReference type="EMBL" id="VFQ99698.1"/>
    </source>
</evidence>
<reference evidence="1 2" key="1">
    <citation type="submission" date="2018-04" db="EMBL/GenBank/DDBJ databases">
        <authorList>
            <person name="Vogel A."/>
        </authorList>
    </citation>
    <scope>NUCLEOTIDE SEQUENCE [LARGE SCALE GENOMIC DNA]</scope>
</reference>
<name>A0A484NHB5_9ASTE</name>
<gene>
    <name evidence="1" type="ORF">CCAM_LOCUS41474</name>
</gene>
<accession>A0A484NHB5</accession>
<proteinExistence type="predicted"/>